<gene>
    <name evidence="1" type="ORF">AOQ84DRAFT_277002</name>
</gene>
<accession>A0A8E2F3B2</accession>
<name>A0A8E2F3B2_9PEZI</name>
<evidence type="ECO:0000313" key="2">
    <source>
        <dbReference type="Proteomes" id="UP000250140"/>
    </source>
</evidence>
<protein>
    <submittedName>
        <fullName evidence="1">Uncharacterized protein</fullName>
    </submittedName>
</protein>
<dbReference type="EMBL" id="KV749359">
    <property type="protein sequence ID" value="OCL09796.1"/>
    <property type="molecule type" value="Genomic_DNA"/>
</dbReference>
<sequence>VISYVLLSFVLIALFTKGANFFTSIYGVLSPICFIPGSSYLGLPFCSPHLPQQTGQVEFEELMKVQSVFEDVLHSSIDGANLPLDMKRSEASIRDLKHVVRFSTLPSRNELGVEFQGFIDTARQASSDLTRFNSRIGRAVDQILNINRWTIQILDGISNKEASTGTVSRFLSAINPFSSFLSAPHTVHEVLFEQYLRHTKAIEEQISSLIMEAQALLGVLENLDVRLDVIAGIATRDGVIAKDNRDELFEYLWTKLGGNRASVAKLNEQLRLLREVTTYRRTAWKHVSATVLKLQEIASGLEDLRERVAEPEIIGIREEVPLWFHLENIRMGVERLEGVRGETRRMEGENYRKILDKAMLEEQKLL</sequence>
<proteinExistence type="predicted"/>
<reference evidence="1 2" key="1">
    <citation type="journal article" date="2016" name="Nat. Commun.">
        <title>Ectomycorrhizal ecology is imprinted in the genome of the dominant symbiotic fungus Cenococcum geophilum.</title>
        <authorList>
            <consortium name="DOE Joint Genome Institute"/>
            <person name="Peter M."/>
            <person name="Kohler A."/>
            <person name="Ohm R.A."/>
            <person name="Kuo A."/>
            <person name="Krutzmann J."/>
            <person name="Morin E."/>
            <person name="Arend M."/>
            <person name="Barry K.W."/>
            <person name="Binder M."/>
            <person name="Choi C."/>
            <person name="Clum A."/>
            <person name="Copeland A."/>
            <person name="Grisel N."/>
            <person name="Haridas S."/>
            <person name="Kipfer T."/>
            <person name="LaButti K."/>
            <person name="Lindquist E."/>
            <person name="Lipzen A."/>
            <person name="Maire R."/>
            <person name="Meier B."/>
            <person name="Mihaltcheva S."/>
            <person name="Molinier V."/>
            <person name="Murat C."/>
            <person name="Poggeler S."/>
            <person name="Quandt C.A."/>
            <person name="Sperisen C."/>
            <person name="Tritt A."/>
            <person name="Tisserant E."/>
            <person name="Crous P.W."/>
            <person name="Henrissat B."/>
            <person name="Nehls U."/>
            <person name="Egli S."/>
            <person name="Spatafora J.W."/>
            <person name="Grigoriev I.V."/>
            <person name="Martin F.M."/>
        </authorList>
    </citation>
    <scope>NUCLEOTIDE SEQUENCE [LARGE SCALE GENOMIC DNA]</scope>
    <source>
        <strain evidence="1 2">CBS 207.34</strain>
    </source>
</reference>
<feature type="non-terminal residue" evidence="1">
    <location>
        <position position="1"/>
    </location>
</feature>
<feature type="non-terminal residue" evidence="1">
    <location>
        <position position="366"/>
    </location>
</feature>
<dbReference type="AlphaFoldDB" id="A0A8E2F3B2"/>
<keyword evidence="2" id="KW-1185">Reference proteome</keyword>
<dbReference type="OrthoDB" id="4179406at2759"/>
<evidence type="ECO:0000313" key="1">
    <source>
        <dbReference type="EMBL" id="OCL09796.1"/>
    </source>
</evidence>
<organism evidence="1 2">
    <name type="scientific">Glonium stellatum</name>
    <dbReference type="NCBI Taxonomy" id="574774"/>
    <lineage>
        <taxon>Eukaryota</taxon>
        <taxon>Fungi</taxon>
        <taxon>Dikarya</taxon>
        <taxon>Ascomycota</taxon>
        <taxon>Pezizomycotina</taxon>
        <taxon>Dothideomycetes</taxon>
        <taxon>Pleosporomycetidae</taxon>
        <taxon>Gloniales</taxon>
        <taxon>Gloniaceae</taxon>
        <taxon>Glonium</taxon>
    </lineage>
</organism>
<dbReference type="Proteomes" id="UP000250140">
    <property type="component" value="Unassembled WGS sequence"/>
</dbReference>